<evidence type="ECO:0000313" key="1">
    <source>
        <dbReference type="EMBL" id="SEP02309.1"/>
    </source>
</evidence>
<name>A0A1H8UGG1_9ACTN</name>
<evidence type="ECO:0000313" key="2">
    <source>
        <dbReference type="Proteomes" id="UP000198960"/>
    </source>
</evidence>
<accession>A0A1H8UGG1</accession>
<dbReference type="OrthoDB" id="5189801at2"/>
<dbReference type="Proteomes" id="UP000198960">
    <property type="component" value="Unassembled WGS sequence"/>
</dbReference>
<dbReference type="RefSeq" id="WP_091944516.1">
    <property type="nucleotide sequence ID" value="NZ_FOEE01000008.1"/>
</dbReference>
<dbReference type="AlphaFoldDB" id="A0A1H8UGG1"/>
<keyword evidence="2" id="KW-1185">Reference proteome</keyword>
<organism evidence="1 2">
    <name type="scientific">Trujillonella endophytica</name>
    <dbReference type="NCBI Taxonomy" id="673521"/>
    <lineage>
        <taxon>Bacteria</taxon>
        <taxon>Bacillati</taxon>
        <taxon>Actinomycetota</taxon>
        <taxon>Actinomycetes</taxon>
        <taxon>Geodermatophilales</taxon>
        <taxon>Geodermatophilaceae</taxon>
        <taxon>Trujillonella</taxon>
    </lineage>
</organism>
<dbReference type="STRING" id="673521.SAMN05660991_02888"/>
<protein>
    <submittedName>
        <fullName evidence="1">Uncharacterized protein</fullName>
    </submittedName>
</protein>
<gene>
    <name evidence="1" type="ORF">SAMN05660991_02888</name>
</gene>
<sequence>MPLLEVDLRGLAPDQAPTPDAVAGAGEGSSVLVRGPVPALAGVLAALNRASRTADVAVSWEPADDKLSRGLARDLGIGGGAEREMTLVRDDHGGVLLHTGRVEPAADGIRPRLARRFGAQAHHDDVKVADGLISRITARPEWRAVDTLRVVVSVLPMRPPRLSTGRALQIACDPARVTRDGVVLPRLVSRWTWYADDRVRWRLQP</sequence>
<proteinExistence type="predicted"/>
<reference evidence="2" key="1">
    <citation type="submission" date="2016-10" db="EMBL/GenBank/DDBJ databases">
        <authorList>
            <person name="Varghese N."/>
            <person name="Submissions S."/>
        </authorList>
    </citation>
    <scope>NUCLEOTIDE SEQUENCE [LARGE SCALE GENOMIC DNA]</scope>
    <source>
        <strain evidence="2">DSM 45413</strain>
    </source>
</reference>
<dbReference type="EMBL" id="FOEE01000008">
    <property type="protein sequence ID" value="SEP02309.1"/>
    <property type="molecule type" value="Genomic_DNA"/>
</dbReference>